<evidence type="ECO:0000256" key="6">
    <source>
        <dbReference type="PIRSR" id="PIRSR630616-1"/>
    </source>
</evidence>
<feature type="cross-link" description="Glycyl lysine isopeptide (Lys-Gly) (interchain with G-Cter in SUMO2)" evidence="8">
    <location>
        <position position="531"/>
    </location>
</feature>
<name>A0A2V0PEL2_9CHLO</name>
<feature type="compositionally biased region" description="Basic and acidic residues" evidence="9">
    <location>
        <begin position="829"/>
        <end position="842"/>
    </location>
</feature>
<dbReference type="InterPro" id="IPR030616">
    <property type="entry name" value="Aur-like"/>
</dbReference>
<keyword evidence="1" id="KW-0723">Serine/threonine-protein kinase</keyword>
<feature type="region of interest" description="Disordered" evidence="9">
    <location>
        <begin position="356"/>
        <end position="381"/>
    </location>
</feature>
<dbReference type="SMART" id="SM00220">
    <property type="entry name" value="S_TKc"/>
    <property type="match status" value="1"/>
</dbReference>
<feature type="region of interest" description="Disordered" evidence="9">
    <location>
        <begin position="819"/>
        <end position="842"/>
    </location>
</feature>
<evidence type="ECO:0000256" key="1">
    <source>
        <dbReference type="ARBA" id="ARBA00022527"/>
    </source>
</evidence>
<dbReference type="Proteomes" id="UP000247498">
    <property type="component" value="Unassembled WGS sequence"/>
</dbReference>
<comment type="caution">
    <text evidence="11">The sequence shown here is derived from an EMBL/GenBank/DDBJ whole genome shotgun (WGS) entry which is preliminary data.</text>
</comment>
<feature type="binding site" evidence="7">
    <location>
        <position position="434"/>
    </location>
    <ligand>
        <name>ATP</name>
        <dbReference type="ChEBI" id="CHEBI:30616"/>
    </ligand>
</feature>
<sequence>MTAARYERLQARSNYPRQWTMRLFNPCGSAPGFCCYSSICCYCASYSLRKQALHGDMSRYICCAGACPCSGRFSEQSCPSFCLGMEVMCCFAQSVASTRWMIQDEMRIQNTQARAHYLACVCNIVACLTDSPEVNDAAQVLDCIADVLWFSICACIQTQHKVELDVRDGKRGGGGGGGLPMQAPAVQQIQMGGGQQAYAVQAVSSGGSSSGSGGSSGAAAEWGLPPQQRAANGFREASKRSSWTLRRYTLIMGLRGLFGKGAGAATQQQGGAPAQRMPDEAKGEARACSSSSQPAGVAITAHAAGAAAGVGCGVPPVGPGAAAAPPAGPSGPAGAAAAAAAAAQFVGHGPEEALEAMEAEVEPPQEGQQQAAGGSGGSDTDSSVIAIAEHCPAALSREGWSLGAFEIRAKMYSGHISSVYRAVHRTSGITVGLKMYRRAVLNDMERHQIAREIWLHIQLHHPSIIALYAAWKDADHIYLVLEWAPEGNVFTFLQQHGGRLPEHVAVPMVLEPTMSALAYIHSLGMIHRDVKPENILLTTSMQIKLADFGLSIHSSYEVANTRLGTIDYLSPEILDCPVKRHPGDHKAAPAAWYTNKVDVWGVGVLAYELLSGRTPFEARTPQETLHKIRTQEVSYPPNLSPGAADFIRRALVRAPEQRTTMADLLAHEWVRGHMRRPAGPGPHARGRAQTLTDVPSGLGFSGGGAASGGGGGGPSGGSGGGGVRGMTPLAAAAGPGSLSLPGGGGGHHGGGSWGGARPLGASSGGLSKLVLAGGGVGGCEGHNSSCPNIPHAQIGCDVDEAMDSAPLPTTGPSPLGFGAAPGAGFGVAPREEPRDEAMALGG</sequence>
<feature type="domain" description="Protein kinase" evidence="10">
    <location>
        <begin position="405"/>
        <end position="670"/>
    </location>
</feature>
<feature type="compositionally biased region" description="Gly residues" evidence="9">
    <location>
        <begin position="699"/>
        <end position="724"/>
    </location>
</feature>
<feature type="region of interest" description="Disordered" evidence="9">
    <location>
        <begin position="674"/>
        <end position="756"/>
    </location>
</feature>
<evidence type="ECO:0000259" key="10">
    <source>
        <dbReference type="PROSITE" id="PS50011"/>
    </source>
</evidence>
<accession>A0A2V0PEL2</accession>
<evidence type="ECO:0000256" key="7">
    <source>
        <dbReference type="PIRSR" id="PIRSR630616-2"/>
    </source>
</evidence>
<feature type="active site" description="Proton acceptor" evidence="6">
    <location>
        <position position="529"/>
    </location>
</feature>
<feature type="compositionally biased region" description="Low complexity" evidence="9">
    <location>
        <begin position="728"/>
        <end position="740"/>
    </location>
</feature>
<dbReference type="InterPro" id="IPR011009">
    <property type="entry name" value="Kinase-like_dom_sf"/>
</dbReference>
<proteinExistence type="predicted"/>
<evidence type="ECO:0000256" key="9">
    <source>
        <dbReference type="SAM" id="MobiDB-lite"/>
    </source>
</evidence>
<keyword evidence="4" id="KW-0418">Kinase</keyword>
<evidence type="ECO:0000313" key="11">
    <source>
        <dbReference type="EMBL" id="GBF96330.1"/>
    </source>
</evidence>
<dbReference type="InterPro" id="IPR000719">
    <property type="entry name" value="Prot_kinase_dom"/>
</dbReference>
<protein>
    <submittedName>
        <fullName evidence="11">Aurora protein</fullName>
    </submittedName>
</protein>
<dbReference type="InterPro" id="IPR008271">
    <property type="entry name" value="Ser/Thr_kinase_AS"/>
</dbReference>
<dbReference type="GO" id="GO:0005524">
    <property type="term" value="F:ATP binding"/>
    <property type="evidence" value="ECO:0007669"/>
    <property type="project" value="UniProtKB-KW"/>
</dbReference>
<feature type="compositionally biased region" description="Low complexity" evidence="9">
    <location>
        <begin position="263"/>
        <end position="275"/>
    </location>
</feature>
<dbReference type="STRING" id="307507.A0A2V0PEL2"/>
<dbReference type="SUPFAM" id="SSF56112">
    <property type="entry name" value="Protein kinase-like (PK-like)"/>
    <property type="match status" value="1"/>
</dbReference>
<evidence type="ECO:0000313" key="12">
    <source>
        <dbReference type="Proteomes" id="UP000247498"/>
    </source>
</evidence>
<dbReference type="OrthoDB" id="377346at2759"/>
<feature type="region of interest" description="Disordered" evidence="9">
    <location>
        <begin position="263"/>
        <end position="289"/>
    </location>
</feature>
<gene>
    <name evidence="11" type="ORF">Rsub_09400</name>
</gene>
<evidence type="ECO:0000256" key="5">
    <source>
        <dbReference type="ARBA" id="ARBA00022840"/>
    </source>
</evidence>
<feature type="compositionally biased region" description="Gly residues" evidence="9">
    <location>
        <begin position="741"/>
        <end position="754"/>
    </location>
</feature>
<dbReference type="Pfam" id="PF00069">
    <property type="entry name" value="Pkinase"/>
    <property type="match status" value="1"/>
</dbReference>
<feature type="binding site" evidence="7">
    <location>
        <begin position="533"/>
        <end position="534"/>
    </location>
    <ligand>
        <name>ATP</name>
        <dbReference type="ChEBI" id="CHEBI:30616"/>
    </ligand>
</feature>
<keyword evidence="5 7" id="KW-0067">ATP-binding</keyword>
<dbReference type="EMBL" id="BDRX01000078">
    <property type="protein sequence ID" value="GBF96330.1"/>
    <property type="molecule type" value="Genomic_DNA"/>
</dbReference>
<organism evidence="11 12">
    <name type="scientific">Raphidocelis subcapitata</name>
    <dbReference type="NCBI Taxonomy" id="307507"/>
    <lineage>
        <taxon>Eukaryota</taxon>
        <taxon>Viridiplantae</taxon>
        <taxon>Chlorophyta</taxon>
        <taxon>core chlorophytes</taxon>
        <taxon>Chlorophyceae</taxon>
        <taxon>CS clade</taxon>
        <taxon>Sphaeropleales</taxon>
        <taxon>Selenastraceae</taxon>
        <taxon>Raphidocelis</taxon>
    </lineage>
</organism>
<keyword evidence="12" id="KW-1185">Reference proteome</keyword>
<keyword evidence="3 7" id="KW-0547">Nucleotide-binding</keyword>
<dbReference type="PANTHER" id="PTHR24350">
    <property type="entry name" value="SERINE/THREONINE-PROTEIN KINASE IAL-RELATED"/>
    <property type="match status" value="1"/>
</dbReference>
<dbReference type="AlphaFoldDB" id="A0A2V0PEL2"/>
<dbReference type="Gene3D" id="1.10.510.10">
    <property type="entry name" value="Transferase(Phosphotransferase) domain 1"/>
    <property type="match status" value="1"/>
</dbReference>
<dbReference type="PROSITE" id="PS50011">
    <property type="entry name" value="PROTEIN_KINASE_DOM"/>
    <property type="match status" value="1"/>
</dbReference>
<evidence type="ECO:0000256" key="4">
    <source>
        <dbReference type="ARBA" id="ARBA00022777"/>
    </source>
</evidence>
<keyword evidence="2" id="KW-0808">Transferase</keyword>
<dbReference type="PROSITE" id="PS00108">
    <property type="entry name" value="PROTEIN_KINASE_ST"/>
    <property type="match status" value="1"/>
</dbReference>
<evidence type="ECO:0000256" key="2">
    <source>
        <dbReference type="ARBA" id="ARBA00022679"/>
    </source>
</evidence>
<dbReference type="InParanoid" id="A0A2V0PEL2"/>
<evidence type="ECO:0000256" key="3">
    <source>
        <dbReference type="ARBA" id="ARBA00022741"/>
    </source>
</evidence>
<dbReference type="GO" id="GO:0004674">
    <property type="term" value="F:protein serine/threonine kinase activity"/>
    <property type="evidence" value="ECO:0007669"/>
    <property type="project" value="UniProtKB-KW"/>
</dbReference>
<reference evidence="11 12" key="1">
    <citation type="journal article" date="2018" name="Sci. Rep.">
        <title>Raphidocelis subcapitata (=Pseudokirchneriella subcapitata) provides an insight into genome evolution and environmental adaptations in the Sphaeropleales.</title>
        <authorList>
            <person name="Suzuki S."/>
            <person name="Yamaguchi H."/>
            <person name="Nakajima N."/>
            <person name="Kawachi M."/>
        </authorList>
    </citation>
    <scope>NUCLEOTIDE SEQUENCE [LARGE SCALE GENOMIC DNA]</scope>
    <source>
        <strain evidence="11 12">NIES-35</strain>
    </source>
</reference>
<evidence type="ECO:0000256" key="8">
    <source>
        <dbReference type="PIRSR" id="PIRSR630616-3"/>
    </source>
</evidence>
<feature type="binding site" evidence="7">
    <location>
        <position position="547"/>
    </location>
    <ligand>
        <name>ATP</name>
        <dbReference type="ChEBI" id="CHEBI:30616"/>
    </ligand>
</feature>
<dbReference type="FunFam" id="1.10.510.10:FF:000813">
    <property type="entry name" value="Aurora-like kinase"/>
    <property type="match status" value="1"/>
</dbReference>
<feature type="binding site" evidence="7">
    <location>
        <begin position="482"/>
        <end position="484"/>
    </location>
    <ligand>
        <name>ATP</name>
        <dbReference type="ChEBI" id="CHEBI:30616"/>
    </ligand>
</feature>